<accession>A0A2V3PNK1</accession>
<organism evidence="1 2">
    <name type="scientific">Dysgonomonas alginatilytica</name>
    <dbReference type="NCBI Taxonomy" id="1605892"/>
    <lineage>
        <taxon>Bacteria</taxon>
        <taxon>Pseudomonadati</taxon>
        <taxon>Bacteroidota</taxon>
        <taxon>Bacteroidia</taxon>
        <taxon>Bacteroidales</taxon>
        <taxon>Dysgonomonadaceae</taxon>
        <taxon>Dysgonomonas</taxon>
    </lineage>
</organism>
<name>A0A2V3PNK1_9BACT</name>
<gene>
    <name evidence="1" type="ORF">CLV62_11879</name>
</gene>
<dbReference type="Proteomes" id="UP000247973">
    <property type="component" value="Unassembled WGS sequence"/>
</dbReference>
<evidence type="ECO:0000313" key="2">
    <source>
        <dbReference type="Proteomes" id="UP000247973"/>
    </source>
</evidence>
<reference evidence="1 2" key="1">
    <citation type="submission" date="2018-03" db="EMBL/GenBank/DDBJ databases">
        <title>Genomic Encyclopedia of Archaeal and Bacterial Type Strains, Phase II (KMG-II): from individual species to whole genera.</title>
        <authorList>
            <person name="Goeker M."/>
        </authorList>
    </citation>
    <scope>NUCLEOTIDE SEQUENCE [LARGE SCALE GENOMIC DNA]</scope>
    <source>
        <strain evidence="1 2">DSM 100214</strain>
    </source>
</reference>
<evidence type="ECO:0000313" key="1">
    <source>
        <dbReference type="EMBL" id="PXV62690.1"/>
    </source>
</evidence>
<dbReference type="EMBL" id="QICL01000018">
    <property type="protein sequence ID" value="PXV62690.1"/>
    <property type="molecule type" value="Genomic_DNA"/>
</dbReference>
<dbReference type="OrthoDB" id="9828409at2"/>
<proteinExistence type="predicted"/>
<dbReference type="AlphaFoldDB" id="A0A2V3PNK1"/>
<dbReference type="RefSeq" id="WP_110311357.1">
    <property type="nucleotide sequence ID" value="NZ_QICL01000018.1"/>
</dbReference>
<protein>
    <submittedName>
        <fullName evidence="1">Uncharacterized protein</fullName>
    </submittedName>
</protein>
<keyword evidence="2" id="KW-1185">Reference proteome</keyword>
<sequence>MEEAINPLSKAAIKKILRTAQAFIGRSSIALEREYPRSRRKHPASSTYLIRCKESSILWMPNIFEVCDMSLVQFNNEVDIRSCYDLCNSTLETVKPNVWVDEDTIIQYYTEASGQENFLVGWKYPCLLR</sequence>
<comment type="caution">
    <text evidence="1">The sequence shown here is derived from an EMBL/GenBank/DDBJ whole genome shotgun (WGS) entry which is preliminary data.</text>
</comment>